<dbReference type="Pfam" id="PF13041">
    <property type="entry name" value="PPR_2"/>
    <property type="match status" value="2"/>
</dbReference>
<name>A0AAD7VEB7_QUISA</name>
<dbReference type="KEGG" id="qsa:O6P43_010534"/>
<keyword evidence="1" id="KW-0677">Repeat</keyword>
<feature type="repeat" description="PPR" evidence="2">
    <location>
        <begin position="345"/>
        <end position="375"/>
    </location>
</feature>
<dbReference type="Pfam" id="PF01535">
    <property type="entry name" value="PPR"/>
    <property type="match status" value="4"/>
</dbReference>
<evidence type="ECO:0000256" key="1">
    <source>
        <dbReference type="ARBA" id="ARBA00022737"/>
    </source>
</evidence>
<feature type="repeat" description="PPR" evidence="2">
    <location>
        <begin position="376"/>
        <end position="410"/>
    </location>
</feature>
<dbReference type="Gene3D" id="1.25.40.10">
    <property type="entry name" value="Tetratricopeptide repeat domain"/>
    <property type="match status" value="5"/>
</dbReference>
<dbReference type="InterPro" id="IPR046960">
    <property type="entry name" value="PPR_At4g14850-like_plant"/>
</dbReference>
<feature type="repeat" description="PPR" evidence="2">
    <location>
        <begin position="275"/>
        <end position="309"/>
    </location>
</feature>
<dbReference type="FunFam" id="1.25.40.10:FF:000031">
    <property type="entry name" value="Pentatricopeptide repeat-containing protein mitochondrial"/>
    <property type="match status" value="1"/>
</dbReference>
<dbReference type="InterPro" id="IPR046848">
    <property type="entry name" value="E_motif"/>
</dbReference>
<protein>
    <submittedName>
        <fullName evidence="3">Pentatricopeptide repeat</fullName>
    </submittedName>
</protein>
<feature type="repeat" description="PPR" evidence="2">
    <location>
        <begin position="72"/>
        <end position="106"/>
    </location>
</feature>
<evidence type="ECO:0000313" key="3">
    <source>
        <dbReference type="EMBL" id="KAJ7972682.1"/>
    </source>
</evidence>
<gene>
    <name evidence="3" type="ORF">O6P43_010534</name>
</gene>
<dbReference type="NCBIfam" id="TIGR00756">
    <property type="entry name" value="PPR"/>
    <property type="match status" value="4"/>
</dbReference>
<dbReference type="PANTHER" id="PTHR47926">
    <property type="entry name" value="PENTATRICOPEPTIDE REPEAT-CONTAINING PROTEIN"/>
    <property type="match status" value="1"/>
</dbReference>
<comment type="caution">
    <text evidence="3">The sequence shown here is derived from an EMBL/GenBank/DDBJ whole genome shotgun (WGS) entry which is preliminary data.</text>
</comment>
<dbReference type="InterPro" id="IPR002885">
    <property type="entry name" value="PPR_rpt"/>
</dbReference>
<dbReference type="GO" id="GO:0009451">
    <property type="term" value="P:RNA modification"/>
    <property type="evidence" value="ECO:0007669"/>
    <property type="project" value="InterPro"/>
</dbReference>
<dbReference type="PANTHER" id="PTHR47926:SF344">
    <property type="entry name" value="OS07G0636900 PROTEIN"/>
    <property type="match status" value="1"/>
</dbReference>
<evidence type="ECO:0000256" key="2">
    <source>
        <dbReference type="PROSITE-ProRule" id="PRU00708"/>
    </source>
</evidence>
<organism evidence="3 4">
    <name type="scientific">Quillaja saponaria</name>
    <name type="common">Soap bark tree</name>
    <dbReference type="NCBI Taxonomy" id="32244"/>
    <lineage>
        <taxon>Eukaryota</taxon>
        <taxon>Viridiplantae</taxon>
        <taxon>Streptophyta</taxon>
        <taxon>Embryophyta</taxon>
        <taxon>Tracheophyta</taxon>
        <taxon>Spermatophyta</taxon>
        <taxon>Magnoliopsida</taxon>
        <taxon>eudicotyledons</taxon>
        <taxon>Gunneridae</taxon>
        <taxon>Pentapetalae</taxon>
        <taxon>rosids</taxon>
        <taxon>fabids</taxon>
        <taxon>Fabales</taxon>
        <taxon>Quillajaceae</taxon>
        <taxon>Quillaja</taxon>
    </lineage>
</organism>
<dbReference type="Pfam" id="PF20431">
    <property type="entry name" value="E_motif"/>
    <property type="match status" value="1"/>
</dbReference>
<dbReference type="FunFam" id="1.25.40.10:FF:000366">
    <property type="entry name" value="Pentatricopeptide (PPR) repeat-containing protein"/>
    <property type="match status" value="1"/>
</dbReference>
<dbReference type="AlphaFoldDB" id="A0AAD7VEB7"/>
<dbReference type="GO" id="GO:0003723">
    <property type="term" value="F:RNA binding"/>
    <property type="evidence" value="ECO:0007669"/>
    <property type="project" value="InterPro"/>
</dbReference>
<dbReference type="PROSITE" id="PS51375">
    <property type="entry name" value="PPR"/>
    <property type="match status" value="4"/>
</dbReference>
<dbReference type="EMBL" id="JARAOO010000004">
    <property type="protein sequence ID" value="KAJ7972682.1"/>
    <property type="molecule type" value="Genomic_DNA"/>
</dbReference>
<dbReference type="Proteomes" id="UP001163823">
    <property type="component" value="Chromosome 4"/>
</dbReference>
<dbReference type="InterPro" id="IPR011990">
    <property type="entry name" value="TPR-like_helical_dom_sf"/>
</dbReference>
<proteinExistence type="predicted"/>
<evidence type="ECO:0000313" key="4">
    <source>
        <dbReference type="Proteomes" id="UP001163823"/>
    </source>
</evidence>
<dbReference type="EMBL" id="JARAOO010000004">
    <property type="protein sequence ID" value="KAJ7972681.1"/>
    <property type="molecule type" value="Genomic_DNA"/>
</dbReference>
<keyword evidence="4" id="KW-1185">Reference proteome</keyword>
<reference evidence="3" key="1">
    <citation type="journal article" date="2023" name="Science">
        <title>Elucidation of the pathway for biosynthesis of saponin adjuvants from the soapbark tree.</title>
        <authorList>
            <person name="Reed J."/>
            <person name="Orme A."/>
            <person name="El-Demerdash A."/>
            <person name="Owen C."/>
            <person name="Martin L.B.B."/>
            <person name="Misra R.C."/>
            <person name="Kikuchi S."/>
            <person name="Rejzek M."/>
            <person name="Martin A.C."/>
            <person name="Harkess A."/>
            <person name="Leebens-Mack J."/>
            <person name="Louveau T."/>
            <person name="Stephenson M.J."/>
            <person name="Osbourn A."/>
        </authorList>
    </citation>
    <scope>NUCLEOTIDE SEQUENCE</scope>
    <source>
        <strain evidence="3">S10</strain>
    </source>
</reference>
<sequence length="608" mass="68786">MQYASPPFLHKTLLSYFHYAKSLSLAQQLHSQIIINGLQEAVLYGSKITNAYIEVGSLALASRAFDMISKKNLHSWNTIISGYSKYRYYDDVLWLYNGMRSGGNKVDTYNLAFVIKACFRLRLLQNGRLVHSLAVKSGLEGDLYVAPGLIELYTEMGFLNDAQNLFEQISDRSSVSWGVMLKGYLKFSKEPKVFELFSKMRNLDFEWDAFTVECLVRACANVLAGREGKASHGLCIKRNLFDFNVCLRTTLVDMYMKCGFLHFAVRLFEEVDCKDVVLWSVVMDGYVKNGRVWEAILLFRKMFDYSITPNIVTLASILLACSSVGSLKQGKSVHGFVIRNRVDLDVVNYTSFIDMYAKCGCVGTAYKIFRMMPEKNLVSWSAMISCFGMHGLFSQALATFDEMRSEKHIPNAITFVSVLSACSHSGMVQEGWSLFESLSRDYAISPEEAHYACMIDLLGRVGQIEEALAFINNMPIKPNASAWGALLSACRIYKRVELAEEVASKLLPLEPDESSVYVLLSNIYADAGRWEMVNKTRMKMSGKGLTKSVGYSSIEVKSKLYVFGSEDRLAFRNTQVEHYLDSLSKEMRRLGYVPDIRFDLHDVDVEVK</sequence>
<accession>A0AAD7VEB7</accession>